<accession>A0A804R4G0</accession>
<reference evidence="2" key="3">
    <citation type="submission" date="2021-05" db="UniProtKB">
        <authorList>
            <consortium name="EnsemblPlants"/>
        </authorList>
    </citation>
    <scope>IDENTIFICATION</scope>
    <source>
        <strain evidence="2">cv. B73</strain>
    </source>
</reference>
<organism evidence="2 3">
    <name type="scientific">Zea mays</name>
    <name type="common">Maize</name>
    <dbReference type="NCBI Taxonomy" id="4577"/>
    <lineage>
        <taxon>Eukaryota</taxon>
        <taxon>Viridiplantae</taxon>
        <taxon>Streptophyta</taxon>
        <taxon>Embryophyta</taxon>
        <taxon>Tracheophyta</taxon>
        <taxon>Spermatophyta</taxon>
        <taxon>Magnoliopsida</taxon>
        <taxon>Liliopsida</taxon>
        <taxon>Poales</taxon>
        <taxon>Poaceae</taxon>
        <taxon>PACMAD clade</taxon>
        <taxon>Panicoideae</taxon>
        <taxon>Andropogonodae</taxon>
        <taxon>Andropogoneae</taxon>
        <taxon>Tripsacinae</taxon>
        <taxon>Zea</taxon>
    </lineage>
</organism>
<dbReference type="InParanoid" id="A0A804R4G0"/>
<dbReference type="EnsemblPlants" id="Zm00001eb393220_T001">
    <property type="protein sequence ID" value="Zm00001eb393220_P001"/>
    <property type="gene ID" value="Zm00001eb393220"/>
</dbReference>
<feature type="region of interest" description="Disordered" evidence="1">
    <location>
        <begin position="1"/>
        <end position="33"/>
    </location>
</feature>
<dbReference type="Proteomes" id="UP000007305">
    <property type="component" value="Chromosome 9"/>
</dbReference>
<dbReference type="Gramene" id="Zm00001eb393220_T001">
    <property type="protein sequence ID" value="Zm00001eb393220_P001"/>
    <property type="gene ID" value="Zm00001eb393220"/>
</dbReference>
<evidence type="ECO:0000256" key="1">
    <source>
        <dbReference type="SAM" id="MobiDB-lite"/>
    </source>
</evidence>
<keyword evidence="3" id="KW-1185">Reference proteome</keyword>
<sequence length="189" mass="20404">MLATALSLSPPPPSASSHGHAPARPCPGQRMPARTPLLPRMHLISHLFSASLPLIWKYARNCSTVPNARDHRFGVTRTETTMEGLGSMAGYGSAKTRCWEERRRRAAGPRRGRLAPRYPTPWSTPMTPRTLISYSGGLLQLLPPGSIVEGAVDQGQGGSSNTSSGRHWKTGCKSVGRPPRWGDGSSSIR</sequence>
<reference evidence="3" key="1">
    <citation type="journal article" date="2009" name="Science">
        <title>The B73 maize genome: complexity, diversity, and dynamics.</title>
        <authorList>
            <person name="Schnable P.S."/>
            <person name="Ware D."/>
            <person name="Fulton R.S."/>
            <person name="Stein J.C."/>
            <person name="Wei F."/>
            <person name="Pasternak S."/>
            <person name="Liang C."/>
            <person name="Zhang J."/>
            <person name="Fulton L."/>
            <person name="Graves T.A."/>
            <person name="Minx P."/>
            <person name="Reily A.D."/>
            <person name="Courtney L."/>
            <person name="Kruchowski S.S."/>
            <person name="Tomlinson C."/>
            <person name="Strong C."/>
            <person name="Delehaunty K."/>
            <person name="Fronick C."/>
            <person name="Courtney B."/>
            <person name="Rock S.M."/>
            <person name="Belter E."/>
            <person name="Du F."/>
            <person name="Kim K."/>
            <person name="Abbott R.M."/>
            <person name="Cotton M."/>
            <person name="Levy A."/>
            <person name="Marchetto P."/>
            <person name="Ochoa K."/>
            <person name="Jackson S.M."/>
            <person name="Gillam B."/>
            <person name="Chen W."/>
            <person name="Yan L."/>
            <person name="Higginbotham J."/>
            <person name="Cardenas M."/>
            <person name="Waligorski J."/>
            <person name="Applebaum E."/>
            <person name="Phelps L."/>
            <person name="Falcone J."/>
            <person name="Kanchi K."/>
            <person name="Thane T."/>
            <person name="Scimone A."/>
            <person name="Thane N."/>
            <person name="Henke J."/>
            <person name="Wang T."/>
            <person name="Ruppert J."/>
            <person name="Shah N."/>
            <person name="Rotter K."/>
            <person name="Hodges J."/>
            <person name="Ingenthron E."/>
            <person name="Cordes M."/>
            <person name="Kohlberg S."/>
            <person name="Sgro J."/>
            <person name="Delgado B."/>
            <person name="Mead K."/>
            <person name="Chinwalla A."/>
            <person name="Leonard S."/>
            <person name="Crouse K."/>
            <person name="Collura K."/>
            <person name="Kudrna D."/>
            <person name="Currie J."/>
            <person name="He R."/>
            <person name="Angelova A."/>
            <person name="Rajasekar S."/>
            <person name="Mueller T."/>
            <person name="Lomeli R."/>
            <person name="Scara G."/>
            <person name="Ko A."/>
            <person name="Delaney K."/>
            <person name="Wissotski M."/>
            <person name="Lopez G."/>
            <person name="Campos D."/>
            <person name="Braidotti M."/>
            <person name="Ashley E."/>
            <person name="Golser W."/>
            <person name="Kim H."/>
            <person name="Lee S."/>
            <person name="Lin J."/>
            <person name="Dujmic Z."/>
            <person name="Kim W."/>
            <person name="Talag J."/>
            <person name="Zuccolo A."/>
            <person name="Fan C."/>
            <person name="Sebastian A."/>
            <person name="Kramer M."/>
            <person name="Spiegel L."/>
            <person name="Nascimento L."/>
            <person name="Zutavern T."/>
            <person name="Miller B."/>
            <person name="Ambroise C."/>
            <person name="Muller S."/>
            <person name="Spooner W."/>
            <person name="Narechania A."/>
            <person name="Ren L."/>
            <person name="Wei S."/>
            <person name="Kumari S."/>
            <person name="Faga B."/>
            <person name="Levy M.J."/>
            <person name="McMahan L."/>
            <person name="Van Buren P."/>
            <person name="Vaughn M.W."/>
            <person name="Ying K."/>
            <person name="Yeh C.-T."/>
            <person name="Emrich S.J."/>
            <person name="Jia Y."/>
            <person name="Kalyanaraman A."/>
            <person name="Hsia A.-P."/>
            <person name="Barbazuk W.B."/>
            <person name="Baucom R.S."/>
            <person name="Brutnell T.P."/>
            <person name="Carpita N.C."/>
            <person name="Chaparro C."/>
            <person name="Chia J.-M."/>
            <person name="Deragon J.-M."/>
            <person name="Estill J.C."/>
            <person name="Fu Y."/>
            <person name="Jeddeloh J.A."/>
            <person name="Han Y."/>
            <person name="Lee H."/>
            <person name="Li P."/>
            <person name="Lisch D.R."/>
            <person name="Liu S."/>
            <person name="Liu Z."/>
            <person name="Nagel D.H."/>
            <person name="McCann M.C."/>
            <person name="SanMiguel P."/>
            <person name="Myers A.M."/>
            <person name="Nettleton D."/>
            <person name="Nguyen J."/>
            <person name="Penning B.W."/>
            <person name="Ponnala L."/>
            <person name="Schneider K.L."/>
            <person name="Schwartz D.C."/>
            <person name="Sharma A."/>
            <person name="Soderlund C."/>
            <person name="Springer N.M."/>
            <person name="Sun Q."/>
            <person name="Wang H."/>
            <person name="Waterman M."/>
            <person name="Westerman R."/>
            <person name="Wolfgruber T.K."/>
            <person name="Yang L."/>
            <person name="Yu Y."/>
            <person name="Zhang L."/>
            <person name="Zhou S."/>
            <person name="Zhu Q."/>
            <person name="Bennetzen J.L."/>
            <person name="Dawe R.K."/>
            <person name="Jiang J."/>
            <person name="Jiang N."/>
            <person name="Presting G.G."/>
            <person name="Wessler S.R."/>
            <person name="Aluru S."/>
            <person name="Martienssen R.A."/>
            <person name="Clifton S.W."/>
            <person name="McCombie W.R."/>
            <person name="Wing R.A."/>
            <person name="Wilson R.K."/>
        </authorList>
    </citation>
    <scope>NUCLEOTIDE SEQUENCE [LARGE SCALE GENOMIC DNA]</scope>
    <source>
        <strain evidence="3">cv. B73</strain>
    </source>
</reference>
<reference evidence="2" key="2">
    <citation type="submission" date="2019-07" db="EMBL/GenBank/DDBJ databases">
        <authorList>
            <person name="Seetharam A."/>
            <person name="Woodhouse M."/>
            <person name="Cannon E."/>
        </authorList>
    </citation>
    <scope>NUCLEOTIDE SEQUENCE [LARGE SCALE GENOMIC DNA]</scope>
    <source>
        <strain evidence="2">cv. B73</strain>
    </source>
</reference>
<feature type="region of interest" description="Disordered" evidence="1">
    <location>
        <begin position="149"/>
        <end position="189"/>
    </location>
</feature>
<protein>
    <submittedName>
        <fullName evidence="2">Uncharacterized protein</fullName>
    </submittedName>
</protein>
<proteinExistence type="predicted"/>
<name>A0A804R4G0_MAIZE</name>
<evidence type="ECO:0000313" key="3">
    <source>
        <dbReference type="Proteomes" id="UP000007305"/>
    </source>
</evidence>
<evidence type="ECO:0000313" key="2">
    <source>
        <dbReference type="EnsemblPlants" id="Zm00001eb393220_P001"/>
    </source>
</evidence>
<dbReference type="AlphaFoldDB" id="A0A804R4G0"/>